<dbReference type="SUPFAM" id="SSF53756">
    <property type="entry name" value="UDP-Glycosyltransferase/glycogen phosphorylase"/>
    <property type="match status" value="1"/>
</dbReference>
<dbReference type="Pfam" id="PF01075">
    <property type="entry name" value="Glyco_transf_9"/>
    <property type="match status" value="1"/>
</dbReference>
<keyword evidence="5" id="KW-1185">Reference proteome</keyword>
<dbReference type="KEGG" id="chg:AXF12_05045"/>
<gene>
    <name evidence="3" type="ORF">AXF12_05045</name>
    <name evidence="4" type="ORF">SAMEA44541418_00718</name>
</gene>
<evidence type="ECO:0000256" key="2">
    <source>
        <dbReference type="ARBA" id="ARBA00022679"/>
    </source>
</evidence>
<dbReference type="CDD" id="cd03789">
    <property type="entry name" value="GT9_LPS_heptosyltransferase"/>
    <property type="match status" value="1"/>
</dbReference>
<dbReference type="RefSeq" id="WP_066428886.1">
    <property type="nucleotide sequence ID" value="NZ_CP014227.1"/>
</dbReference>
<evidence type="ECO:0000313" key="4">
    <source>
        <dbReference type="EMBL" id="SNV06283.1"/>
    </source>
</evidence>
<dbReference type="GO" id="GO:0005829">
    <property type="term" value="C:cytosol"/>
    <property type="evidence" value="ECO:0007669"/>
    <property type="project" value="TreeGrafter"/>
</dbReference>
<dbReference type="Proteomes" id="UP000065822">
    <property type="component" value="Chromosome"/>
</dbReference>
<dbReference type="AlphaFoldDB" id="A0AAX2GW79"/>
<evidence type="ECO:0000313" key="5">
    <source>
        <dbReference type="Proteomes" id="UP000065822"/>
    </source>
</evidence>
<proteinExistence type="predicted"/>
<keyword evidence="2" id="KW-0808">Transferase</keyword>
<protein>
    <submittedName>
        <fullName evidence="3">Heptosyltransferase</fullName>
    </submittedName>
    <submittedName>
        <fullName evidence="4">Lipopolysaccharide core biosynthesis protein</fullName>
    </submittedName>
</protein>
<evidence type="ECO:0000313" key="3">
    <source>
        <dbReference type="EMBL" id="AMD84938.1"/>
    </source>
</evidence>
<keyword evidence="1" id="KW-0328">Glycosyltransferase</keyword>
<dbReference type="Gene3D" id="3.40.50.2000">
    <property type="entry name" value="Glycogen Phosphorylase B"/>
    <property type="match status" value="2"/>
</dbReference>
<dbReference type="GO" id="GO:0008713">
    <property type="term" value="F:ADP-heptose-lipopolysaccharide heptosyltransferase activity"/>
    <property type="evidence" value="ECO:0007669"/>
    <property type="project" value="TreeGrafter"/>
</dbReference>
<accession>A0AAX2GW79</accession>
<reference evidence="4 6" key="2">
    <citation type="submission" date="2017-06" db="EMBL/GenBank/DDBJ databases">
        <authorList>
            <consortium name="Pathogen Informatics"/>
        </authorList>
    </citation>
    <scope>NUCLEOTIDE SEQUENCE [LARGE SCALE GENOMIC DNA]</scope>
    <source>
        <strain evidence="4 6">NCTC12947</strain>
    </source>
</reference>
<reference evidence="3 5" key="1">
    <citation type="submission" date="2016-02" db="EMBL/GenBank/DDBJ databases">
        <authorList>
            <person name="Holder M.E."/>
            <person name="Ajami N.J."/>
            <person name="Petrosino J.F."/>
        </authorList>
    </citation>
    <scope>NUCLEOTIDE SEQUENCE [LARGE SCALE GENOMIC DNA]</scope>
    <source>
        <strain evidence="3 5">CCUG 32990</strain>
    </source>
</reference>
<dbReference type="EMBL" id="CP014227">
    <property type="protein sequence ID" value="AMD84938.1"/>
    <property type="molecule type" value="Genomic_DNA"/>
</dbReference>
<name>A0AAX2GW79_9FLAO</name>
<evidence type="ECO:0000313" key="6">
    <source>
        <dbReference type="Proteomes" id="UP000215539"/>
    </source>
</evidence>
<dbReference type="PANTHER" id="PTHR30160">
    <property type="entry name" value="TETRAACYLDISACCHARIDE 4'-KINASE-RELATED"/>
    <property type="match status" value="1"/>
</dbReference>
<sequence>MKHIAVFRMSAMGDVAISVPVITAFTEQYPEVKITYVTRPMFAPMFAHLPNVELFTAELKGRHKGLCGLYRLYCELHCKEIDGVADIHNVLRSNIIKFFFKRKRIPFEQIDKGRKEKRALTRAKNKVFAPLKPSYERYADVFARLGFPIDLSDTYLVPHPQVSDTVAQLLTDGVRIGVAPFASFAGKEYPFKRMCEVIMRLSELHPEGKIYVFGGGESDEMKVQYLDLPNVVNMVGRLCFKQELELISHLDVMLSMDSGNGHLSAMYGVPTLTVWGVTHPYAGFYPYGQPDSYAILADRQQFPLIPTSVYGKTFPKGYEKVFDSIPVERIVEKVESVLAGHTDNEAYTYTEI</sequence>
<evidence type="ECO:0000256" key="1">
    <source>
        <dbReference type="ARBA" id="ARBA00022676"/>
    </source>
</evidence>
<dbReference type="Proteomes" id="UP000215539">
    <property type="component" value="Chromosome 1"/>
</dbReference>
<dbReference type="InterPro" id="IPR002201">
    <property type="entry name" value="Glyco_trans_9"/>
</dbReference>
<dbReference type="EMBL" id="LT906449">
    <property type="protein sequence ID" value="SNV06283.1"/>
    <property type="molecule type" value="Genomic_DNA"/>
</dbReference>
<organism evidence="4 6">
    <name type="scientific">Capnocytophaga haemolytica</name>
    <dbReference type="NCBI Taxonomy" id="45243"/>
    <lineage>
        <taxon>Bacteria</taxon>
        <taxon>Pseudomonadati</taxon>
        <taxon>Bacteroidota</taxon>
        <taxon>Flavobacteriia</taxon>
        <taxon>Flavobacteriales</taxon>
        <taxon>Flavobacteriaceae</taxon>
        <taxon>Capnocytophaga</taxon>
    </lineage>
</organism>
<dbReference type="InterPro" id="IPR051199">
    <property type="entry name" value="LPS_LOS_Heptosyltrfase"/>
</dbReference>
<dbReference type="GO" id="GO:0009244">
    <property type="term" value="P:lipopolysaccharide core region biosynthetic process"/>
    <property type="evidence" value="ECO:0007669"/>
    <property type="project" value="TreeGrafter"/>
</dbReference>
<dbReference type="PANTHER" id="PTHR30160:SF22">
    <property type="entry name" value="LIPOPOLYSACCHARIDE CORE BIOSYNTHESIS PROTEIN"/>
    <property type="match status" value="1"/>
</dbReference>